<organism evidence="1 2">
    <name type="scientific">Cetraspora pellucida</name>
    <dbReference type="NCBI Taxonomy" id="1433469"/>
    <lineage>
        <taxon>Eukaryota</taxon>
        <taxon>Fungi</taxon>
        <taxon>Fungi incertae sedis</taxon>
        <taxon>Mucoromycota</taxon>
        <taxon>Glomeromycotina</taxon>
        <taxon>Glomeromycetes</taxon>
        <taxon>Diversisporales</taxon>
        <taxon>Gigasporaceae</taxon>
        <taxon>Cetraspora</taxon>
    </lineage>
</organism>
<dbReference type="OrthoDB" id="2416077at2759"/>
<feature type="non-terminal residue" evidence="1">
    <location>
        <position position="87"/>
    </location>
</feature>
<reference evidence="1" key="1">
    <citation type="submission" date="2021-06" db="EMBL/GenBank/DDBJ databases">
        <authorList>
            <person name="Kallberg Y."/>
            <person name="Tangrot J."/>
            <person name="Rosling A."/>
        </authorList>
    </citation>
    <scope>NUCLEOTIDE SEQUENCE</scope>
    <source>
        <strain evidence="1">FL966</strain>
    </source>
</reference>
<sequence length="87" mass="10437">MSNLQLEILYDHSHGESNMKNHLNWNCKWHNIIWSNESNFKYTLNEKFDKLRLVKEVLEQAEVERWLHNSLDKSTNIDNLKKKVIAA</sequence>
<name>A0A9N9KEC4_9GLOM</name>
<keyword evidence="2" id="KW-1185">Reference proteome</keyword>
<evidence type="ECO:0000313" key="1">
    <source>
        <dbReference type="EMBL" id="CAG8823558.1"/>
    </source>
</evidence>
<dbReference type="AlphaFoldDB" id="A0A9N9KEC4"/>
<dbReference type="EMBL" id="CAJVQA010053130">
    <property type="protein sequence ID" value="CAG8823558.1"/>
    <property type="molecule type" value="Genomic_DNA"/>
</dbReference>
<protein>
    <submittedName>
        <fullName evidence="1">13675_t:CDS:1</fullName>
    </submittedName>
</protein>
<dbReference type="Proteomes" id="UP000789759">
    <property type="component" value="Unassembled WGS sequence"/>
</dbReference>
<proteinExistence type="predicted"/>
<gene>
    <name evidence="1" type="ORF">CPELLU_LOCUS19917</name>
</gene>
<evidence type="ECO:0000313" key="2">
    <source>
        <dbReference type="Proteomes" id="UP000789759"/>
    </source>
</evidence>
<comment type="caution">
    <text evidence="1">The sequence shown here is derived from an EMBL/GenBank/DDBJ whole genome shotgun (WGS) entry which is preliminary data.</text>
</comment>
<accession>A0A9N9KEC4</accession>